<keyword evidence="3 6" id="KW-0812">Transmembrane</keyword>
<keyword evidence="7" id="KW-0813">Transport</keyword>
<keyword evidence="8" id="KW-1185">Reference proteome</keyword>
<name>A0A1I0KBU3_9FIRM</name>
<proteinExistence type="predicted"/>
<keyword evidence="4 6" id="KW-1133">Transmembrane helix</keyword>
<evidence type="ECO:0000256" key="5">
    <source>
        <dbReference type="ARBA" id="ARBA00023136"/>
    </source>
</evidence>
<dbReference type="Proteomes" id="UP000198508">
    <property type="component" value="Unassembled WGS sequence"/>
</dbReference>
<dbReference type="Pfam" id="PF02653">
    <property type="entry name" value="BPD_transp_2"/>
    <property type="match status" value="1"/>
</dbReference>
<accession>A0A1I0KBU3</accession>
<sequence length="440" mass="47342">MGNEKKHKAGVFLEKLLINNAVTILFCIICVAGIILAKQPLSFIVGEISTRLFRNLILILALLVPVWAGMGLNFSIVLGAMSAQIGIIVATNFSVSGFACLMVSFIVSIPLSLLFGNLTGRLFNQTKGQEMITGMILGFFAKGIYDLVFMFLCGPVIPIKNQTLLLTNGIGLTTPINLEADTKGAINKMWSMSLDQAIGWGLIVLLAVQVAVLAYKIGVKREKIRWAGQYKLYLTAALLAAFKVLCAASKTVLFALQFTDVPVVTGILIFCVCIYITFLSRTKLGSDINAVGQNMNIAVSMGIPADKIRITAIMISTLLAGLGQLIFIQDIGNFTTYTAHENVGTFAIAALLVGGASIKKATIGQAVLGALLFHTMFIISPIAGKNLFDNAQLGEYFRVFACYAVIAVALALHAWKTVMAKRVDDSESEALEEKEAQRAA</sequence>
<keyword evidence="7" id="KW-0762">Sugar transport</keyword>
<feature type="transmembrane region" description="Helical" evidence="6">
    <location>
        <begin position="366"/>
        <end position="384"/>
    </location>
</feature>
<gene>
    <name evidence="7" type="ORF">SAMN05216313_16112</name>
</gene>
<evidence type="ECO:0000313" key="7">
    <source>
        <dbReference type="EMBL" id="SEU21456.1"/>
    </source>
</evidence>
<dbReference type="EMBL" id="FOIM01000061">
    <property type="protein sequence ID" value="SEU21456.1"/>
    <property type="molecule type" value="Genomic_DNA"/>
</dbReference>
<feature type="transmembrane region" description="Helical" evidence="6">
    <location>
        <begin position="136"/>
        <end position="157"/>
    </location>
</feature>
<dbReference type="PANTHER" id="PTHR32196">
    <property type="entry name" value="ABC TRANSPORTER PERMEASE PROTEIN YPHD-RELATED-RELATED"/>
    <property type="match status" value="1"/>
</dbReference>
<dbReference type="RefSeq" id="WP_092371885.1">
    <property type="nucleotide sequence ID" value="NZ_CATZMQ010000005.1"/>
</dbReference>
<evidence type="ECO:0000256" key="6">
    <source>
        <dbReference type="SAM" id="Phobius"/>
    </source>
</evidence>
<feature type="transmembrane region" description="Helical" evidence="6">
    <location>
        <begin position="230"/>
        <end position="255"/>
    </location>
</feature>
<dbReference type="InterPro" id="IPR001851">
    <property type="entry name" value="ABC_transp_permease"/>
</dbReference>
<evidence type="ECO:0000256" key="4">
    <source>
        <dbReference type="ARBA" id="ARBA00022989"/>
    </source>
</evidence>
<feature type="transmembrane region" description="Helical" evidence="6">
    <location>
        <begin position="261"/>
        <end position="279"/>
    </location>
</feature>
<dbReference type="STRING" id="460384.SAMN05216313_16112"/>
<evidence type="ECO:0000256" key="2">
    <source>
        <dbReference type="ARBA" id="ARBA00022475"/>
    </source>
</evidence>
<evidence type="ECO:0000313" key="8">
    <source>
        <dbReference type="Proteomes" id="UP000198508"/>
    </source>
</evidence>
<feature type="transmembrane region" description="Helical" evidence="6">
    <location>
        <begin position="56"/>
        <end position="81"/>
    </location>
</feature>
<feature type="transmembrane region" description="Helical" evidence="6">
    <location>
        <begin position="93"/>
        <end position="115"/>
    </location>
</feature>
<evidence type="ECO:0000256" key="3">
    <source>
        <dbReference type="ARBA" id="ARBA00022692"/>
    </source>
</evidence>
<dbReference type="GO" id="GO:0005886">
    <property type="term" value="C:plasma membrane"/>
    <property type="evidence" value="ECO:0007669"/>
    <property type="project" value="UniProtKB-SubCell"/>
</dbReference>
<feature type="transmembrane region" description="Helical" evidence="6">
    <location>
        <begin position="396"/>
        <end position="415"/>
    </location>
</feature>
<feature type="transmembrane region" description="Helical" evidence="6">
    <location>
        <begin position="310"/>
        <end position="328"/>
    </location>
</feature>
<dbReference type="GO" id="GO:0022857">
    <property type="term" value="F:transmembrane transporter activity"/>
    <property type="evidence" value="ECO:0007669"/>
    <property type="project" value="InterPro"/>
</dbReference>
<feature type="transmembrane region" description="Helical" evidence="6">
    <location>
        <begin position="16"/>
        <end position="36"/>
    </location>
</feature>
<keyword evidence="2" id="KW-1003">Cell membrane</keyword>
<keyword evidence="5 6" id="KW-0472">Membrane</keyword>
<organism evidence="7 8">
    <name type="scientific">Enterocloster lavalensis</name>
    <dbReference type="NCBI Taxonomy" id="460384"/>
    <lineage>
        <taxon>Bacteria</taxon>
        <taxon>Bacillati</taxon>
        <taxon>Bacillota</taxon>
        <taxon>Clostridia</taxon>
        <taxon>Lachnospirales</taxon>
        <taxon>Lachnospiraceae</taxon>
        <taxon>Enterocloster</taxon>
    </lineage>
</organism>
<protein>
    <submittedName>
        <fullName evidence="7">Simple sugar transport system permease protein</fullName>
    </submittedName>
</protein>
<dbReference type="AlphaFoldDB" id="A0A1I0KBU3"/>
<dbReference type="PANTHER" id="PTHR32196:SF15">
    <property type="entry name" value="SUGAR ABC TRANSPORTER PERMEASE PROTEIN"/>
    <property type="match status" value="1"/>
</dbReference>
<feature type="transmembrane region" description="Helical" evidence="6">
    <location>
        <begin position="197"/>
        <end position="218"/>
    </location>
</feature>
<evidence type="ECO:0000256" key="1">
    <source>
        <dbReference type="ARBA" id="ARBA00004651"/>
    </source>
</evidence>
<reference evidence="8" key="1">
    <citation type="submission" date="2016-10" db="EMBL/GenBank/DDBJ databases">
        <authorList>
            <person name="Varghese N."/>
            <person name="Submissions S."/>
        </authorList>
    </citation>
    <scope>NUCLEOTIDE SEQUENCE [LARGE SCALE GENOMIC DNA]</scope>
    <source>
        <strain evidence="8">NLAE-zl-G277</strain>
    </source>
</reference>
<comment type="subcellular location">
    <subcellularLocation>
        <location evidence="1">Cell membrane</location>
        <topology evidence="1">Multi-pass membrane protein</topology>
    </subcellularLocation>
</comment>